<keyword evidence="1" id="KW-0443">Lipid metabolism</keyword>
<dbReference type="InterPro" id="IPR016035">
    <property type="entry name" value="Acyl_Trfase/lysoPLipase"/>
</dbReference>
<evidence type="ECO:0000259" key="2">
    <source>
        <dbReference type="Pfam" id="PF01734"/>
    </source>
</evidence>
<evidence type="ECO:0000313" key="4">
    <source>
        <dbReference type="Proteomes" id="UP000595618"/>
    </source>
</evidence>
<dbReference type="SUPFAM" id="SSF52151">
    <property type="entry name" value="FabD/lysophospholipase-like"/>
    <property type="match status" value="1"/>
</dbReference>
<dbReference type="GO" id="GO:0006629">
    <property type="term" value="P:lipid metabolic process"/>
    <property type="evidence" value="ECO:0007669"/>
    <property type="project" value="UniProtKB-KW"/>
</dbReference>
<accession>A0A7T5RJ60</accession>
<dbReference type="EMBL" id="CP066690">
    <property type="protein sequence ID" value="QQG45072.1"/>
    <property type="molecule type" value="Genomic_DNA"/>
</dbReference>
<dbReference type="Proteomes" id="UP000595618">
    <property type="component" value="Chromosome"/>
</dbReference>
<dbReference type="AlphaFoldDB" id="A0A7T5RJ60"/>
<dbReference type="InterPro" id="IPR002641">
    <property type="entry name" value="PNPLA_dom"/>
</dbReference>
<dbReference type="Gene3D" id="3.40.1090.10">
    <property type="entry name" value="Cytosolic phospholipase A2 catalytic domain"/>
    <property type="match status" value="1"/>
</dbReference>
<organism evidence="3 4">
    <name type="scientific">Candidatus Sungiibacteriota bacterium</name>
    <dbReference type="NCBI Taxonomy" id="2750080"/>
    <lineage>
        <taxon>Bacteria</taxon>
        <taxon>Candidatus Sungiibacteriota</taxon>
    </lineage>
</organism>
<evidence type="ECO:0000256" key="1">
    <source>
        <dbReference type="ARBA" id="ARBA00023098"/>
    </source>
</evidence>
<feature type="domain" description="PNPLA" evidence="2">
    <location>
        <begin position="9"/>
        <end position="190"/>
    </location>
</feature>
<dbReference type="Pfam" id="PF01734">
    <property type="entry name" value="Patatin"/>
    <property type="match status" value="1"/>
</dbReference>
<sequence>MSTQEKVILCLSGGAMAGVFGAGVLNTLEKKNFYERVEAVYAGSAGTFNGAFFLTHQTDLGASIYFEEATRGFICPRNLVPSFLRQFYNRYIKRLPVSSMRQVLNMDYIMEVMTSKKPLDIKRLVEQKIPIYARLLNVETGMIEYIDTRLHNPLKILKAAGSIMPWYSIPQKINGRFYIDGALKESIGLRYVFEKYPHRKIILIYNEPMRRKWWYHPHNLLIYAISKVFLEFYTIPALYKIYKNKEVLVRRDLELALNNKRLLLICPPPDSPTTPITTDPEKLKITFEMGRGAAEKIFDFIR</sequence>
<proteinExistence type="predicted"/>
<reference evidence="3 4" key="1">
    <citation type="submission" date="2020-07" db="EMBL/GenBank/DDBJ databases">
        <title>Huge and variable diversity of episymbiotic CPR bacteria and DPANN archaea in groundwater ecosystems.</title>
        <authorList>
            <person name="He C.Y."/>
            <person name="Keren R."/>
            <person name="Whittaker M."/>
            <person name="Farag I.F."/>
            <person name="Doudna J."/>
            <person name="Cate J.H.D."/>
            <person name="Banfield J.F."/>
        </authorList>
    </citation>
    <scope>NUCLEOTIDE SEQUENCE [LARGE SCALE GENOMIC DNA]</scope>
    <source>
        <strain evidence="3">NC_groundwater_541_Ag_S-0.1um_46_50</strain>
    </source>
</reference>
<name>A0A7T5RJ60_9BACT</name>
<gene>
    <name evidence="3" type="ORF">HYW89_03670</name>
</gene>
<protein>
    <submittedName>
        <fullName evidence="3">Patatin-like phospholipase family protein</fullName>
    </submittedName>
</protein>
<evidence type="ECO:0000313" key="3">
    <source>
        <dbReference type="EMBL" id="QQG45072.1"/>
    </source>
</evidence>